<dbReference type="EMBL" id="BMOC01000013">
    <property type="protein sequence ID" value="GGJ11130.1"/>
    <property type="molecule type" value="Genomic_DNA"/>
</dbReference>
<evidence type="ECO:0000313" key="2">
    <source>
        <dbReference type="Proteomes" id="UP000653099"/>
    </source>
</evidence>
<gene>
    <name evidence="1" type="ORF">GCM10008995_21280</name>
</gene>
<comment type="caution">
    <text evidence="1">The sequence shown here is derived from an EMBL/GenBank/DDBJ whole genome shotgun (WGS) entry which is preliminary data.</text>
</comment>
<organism evidence="1 2">
    <name type="scientific">Halobellus salinus</name>
    <dbReference type="NCBI Taxonomy" id="931585"/>
    <lineage>
        <taxon>Archaea</taxon>
        <taxon>Methanobacteriati</taxon>
        <taxon>Methanobacteriota</taxon>
        <taxon>Stenosarchaea group</taxon>
        <taxon>Halobacteria</taxon>
        <taxon>Halobacteriales</taxon>
        <taxon>Haloferacaceae</taxon>
        <taxon>Halobellus</taxon>
    </lineage>
</organism>
<reference evidence="1" key="1">
    <citation type="journal article" date="2014" name="Int. J. Syst. Evol. Microbiol.">
        <title>Complete genome sequence of Corynebacterium casei LMG S-19264T (=DSM 44701T), isolated from a smear-ripened cheese.</title>
        <authorList>
            <consortium name="US DOE Joint Genome Institute (JGI-PGF)"/>
            <person name="Walter F."/>
            <person name="Albersmeier A."/>
            <person name="Kalinowski J."/>
            <person name="Ruckert C."/>
        </authorList>
    </citation>
    <scope>NUCLEOTIDE SEQUENCE</scope>
    <source>
        <strain evidence="1">JCM 14359</strain>
    </source>
</reference>
<sequence>MTDPTTTRRRLLEGAGVGGGTLLAGCTDQLNLGSGDGSGADAAQTDGDGANVDGVGAIATVDQEALQRERLRIREELQNGNISREEAQEQATDLQEEFISDAVSALAETAKATDGVDVADEYATLGAVVLTGEAAPIIGLLDSAAVRALVSRSDVEEQAETATPTESA</sequence>
<reference evidence="1" key="2">
    <citation type="submission" date="2020-09" db="EMBL/GenBank/DDBJ databases">
        <authorList>
            <person name="Sun Q."/>
            <person name="Ohkuma M."/>
        </authorList>
    </citation>
    <scope>NUCLEOTIDE SEQUENCE</scope>
    <source>
        <strain evidence="1">JCM 14359</strain>
    </source>
</reference>
<keyword evidence="2" id="KW-1185">Reference proteome</keyword>
<dbReference type="RefSeq" id="WP_188787394.1">
    <property type="nucleotide sequence ID" value="NZ_BMOC01000013.1"/>
</dbReference>
<dbReference type="InterPro" id="IPR006311">
    <property type="entry name" value="TAT_signal"/>
</dbReference>
<accession>A0A830EJG8</accession>
<name>A0A830EJG8_9EURY</name>
<dbReference type="AlphaFoldDB" id="A0A830EJG8"/>
<proteinExistence type="predicted"/>
<dbReference type="Proteomes" id="UP000653099">
    <property type="component" value="Unassembled WGS sequence"/>
</dbReference>
<evidence type="ECO:0000313" key="1">
    <source>
        <dbReference type="EMBL" id="GGJ11130.1"/>
    </source>
</evidence>
<dbReference type="PROSITE" id="PS51318">
    <property type="entry name" value="TAT"/>
    <property type="match status" value="1"/>
</dbReference>
<protein>
    <submittedName>
        <fullName evidence="1">Uncharacterized protein</fullName>
    </submittedName>
</protein>